<organism evidence="2 3">
    <name type="scientific">Trichoderma longibrachiatum ATCC 18648</name>
    <dbReference type="NCBI Taxonomy" id="983965"/>
    <lineage>
        <taxon>Eukaryota</taxon>
        <taxon>Fungi</taxon>
        <taxon>Dikarya</taxon>
        <taxon>Ascomycota</taxon>
        <taxon>Pezizomycotina</taxon>
        <taxon>Sordariomycetes</taxon>
        <taxon>Hypocreomycetidae</taxon>
        <taxon>Hypocreales</taxon>
        <taxon>Hypocreaceae</taxon>
        <taxon>Trichoderma</taxon>
    </lineage>
</organism>
<feature type="non-terminal residue" evidence="2">
    <location>
        <position position="1"/>
    </location>
</feature>
<evidence type="ECO:0000313" key="2">
    <source>
        <dbReference type="EMBL" id="PTB80440.1"/>
    </source>
</evidence>
<gene>
    <name evidence="2" type="ORF">M440DRAFT_1324963</name>
</gene>
<evidence type="ECO:0000313" key="3">
    <source>
        <dbReference type="Proteomes" id="UP000240760"/>
    </source>
</evidence>
<dbReference type="OrthoDB" id="10473515at2759"/>
<sequence length="103" mass="11305">RPSAAATLPESFVRHPGPTEDNSKRSSCGYQTEQRAASNKPASRSSKQLHAVSASARHAHVRGKQLAVMCWHDKQGHAYGTLHGSHDTFNRPFQSIEPLFAEV</sequence>
<dbReference type="EMBL" id="KZ679127">
    <property type="protein sequence ID" value="PTB80440.1"/>
    <property type="molecule type" value="Genomic_DNA"/>
</dbReference>
<evidence type="ECO:0000256" key="1">
    <source>
        <dbReference type="SAM" id="MobiDB-lite"/>
    </source>
</evidence>
<proteinExistence type="predicted"/>
<dbReference type="Proteomes" id="UP000240760">
    <property type="component" value="Unassembled WGS sequence"/>
</dbReference>
<accession>A0A2T4CFW7</accession>
<reference evidence="2 3" key="1">
    <citation type="submission" date="2016-07" db="EMBL/GenBank/DDBJ databases">
        <title>Multiple horizontal gene transfer events from other fungi enriched the ability of initially mycotrophic Trichoderma (Ascomycota) to feed on dead plant biomass.</title>
        <authorList>
            <consortium name="DOE Joint Genome Institute"/>
            <person name="Aerts A."/>
            <person name="Atanasova L."/>
            <person name="Chenthamara K."/>
            <person name="Zhang J."/>
            <person name="Grujic M."/>
            <person name="Henrissat B."/>
            <person name="Kuo A."/>
            <person name="Salamov A."/>
            <person name="Lipzen A."/>
            <person name="Labutti K."/>
            <person name="Barry K."/>
            <person name="Miao Y."/>
            <person name="Rahimi M.J."/>
            <person name="Shen Q."/>
            <person name="Grigoriev I.V."/>
            <person name="Kubicek C.P."/>
            <person name="Druzhinina I.S."/>
        </authorList>
    </citation>
    <scope>NUCLEOTIDE SEQUENCE [LARGE SCALE GENOMIC DNA]</scope>
    <source>
        <strain evidence="2 3">ATCC 18648</strain>
    </source>
</reference>
<protein>
    <submittedName>
        <fullName evidence="2">Uncharacterized protein</fullName>
    </submittedName>
</protein>
<feature type="compositionally biased region" description="Polar residues" evidence="1">
    <location>
        <begin position="25"/>
        <end position="48"/>
    </location>
</feature>
<keyword evidence="3" id="KW-1185">Reference proteome</keyword>
<name>A0A2T4CFW7_TRILO</name>
<feature type="region of interest" description="Disordered" evidence="1">
    <location>
        <begin position="1"/>
        <end position="52"/>
    </location>
</feature>
<dbReference type="AlphaFoldDB" id="A0A2T4CFW7"/>